<dbReference type="Gene3D" id="3.40.190.10">
    <property type="entry name" value="Periplasmic binding protein-like II"/>
    <property type="match status" value="1"/>
</dbReference>
<dbReference type="PANTHER" id="PTHR42928:SF5">
    <property type="entry name" value="BLR1237 PROTEIN"/>
    <property type="match status" value="1"/>
</dbReference>
<dbReference type="AlphaFoldDB" id="A0A2N4UAW9"/>
<gene>
    <name evidence="3" type="ORF">CR155_19785</name>
</gene>
<keyword evidence="2" id="KW-0732">Signal</keyword>
<feature type="chain" id="PRO_5014781755" evidence="2">
    <location>
        <begin position="23"/>
        <end position="323"/>
    </location>
</feature>
<dbReference type="PANTHER" id="PTHR42928">
    <property type="entry name" value="TRICARBOXYLATE-BINDING PROTEIN"/>
    <property type="match status" value="1"/>
</dbReference>
<dbReference type="InterPro" id="IPR042100">
    <property type="entry name" value="Bug_dom1"/>
</dbReference>
<comment type="similarity">
    <text evidence="1">Belongs to the UPF0065 (bug) family.</text>
</comment>
<evidence type="ECO:0000256" key="2">
    <source>
        <dbReference type="SAM" id="SignalP"/>
    </source>
</evidence>
<name>A0A2N4UAW9_9BURK</name>
<dbReference type="SUPFAM" id="SSF53850">
    <property type="entry name" value="Periplasmic binding protein-like II"/>
    <property type="match status" value="1"/>
</dbReference>
<dbReference type="Pfam" id="PF03401">
    <property type="entry name" value="TctC"/>
    <property type="match status" value="1"/>
</dbReference>
<evidence type="ECO:0000256" key="1">
    <source>
        <dbReference type="ARBA" id="ARBA00006987"/>
    </source>
</evidence>
<comment type="caution">
    <text evidence="3">The sequence shown here is derived from an EMBL/GenBank/DDBJ whole genome shotgun (WGS) entry which is preliminary data.</text>
</comment>
<evidence type="ECO:0000313" key="4">
    <source>
        <dbReference type="Proteomes" id="UP000234328"/>
    </source>
</evidence>
<proteinExistence type="inferred from homology"/>
<reference evidence="3 4" key="1">
    <citation type="submission" date="2017-10" db="EMBL/GenBank/DDBJ databases">
        <title>Two draft genome sequences of Pusillimonas sp. strains isolated from a nitrate- and radionuclide-contaminated groundwater in Russia.</title>
        <authorList>
            <person name="Grouzdev D.S."/>
            <person name="Tourova T.P."/>
            <person name="Goeva M.A."/>
            <person name="Babich T.L."/>
            <person name="Sokolova D.S."/>
            <person name="Abdullin R."/>
            <person name="Poltaraus A.B."/>
            <person name="Toshchakov S.V."/>
            <person name="Nazina T.N."/>
        </authorList>
    </citation>
    <scope>NUCLEOTIDE SEQUENCE [LARGE SCALE GENOMIC DNA]</scope>
    <source>
        <strain evidence="3 4">JR1/69-2-13</strain>
    </source>
</reference>
<sequence>MKIISTLIAAALSLAAPQAVYSAESYPDKPLRIIVPLAPGGTTDTLSRYLAQALSQAFGQPVIVENKPGANNIIGTEHLAKSAPDGYTMGMLISTHTINPHTIKSLPYDSRKDFTPLALIAKMPGIMTVNPNVPATTVQELITLAKTKPGTLAYGQPGGLSSGHLSMEYFNKMAGVDILSVPYKGGGPAVVDVVAGHIQVLINSPTATLPFVKNGKLRALATTGATRPAALADIPTLAESGLPGFETYEWYGLFFPAKTPPKLVNRMHAEIMKIMATPEMQKRILDIGAESSTDTPEQFAKFVASEDEQWGRLVEMLGLKPAP</sequence>
<dbReference type="RefSeq" id="WP_102071767.1">
    <property type="nucleotide sequence ID" value="NZ_PDNV01000016.1"/>
</dbReference>
<dbReference type="InterPro" id="IPR005064">
    <property type="entry name" value="BUG"/>
</dbReference>
<evidence type="ECO:0000313" key="3">
    <source>
        <dbReference type="EMBL" id="PLC52147.1"/>
    </source>
</evidence>
<dbReference type="EMBL" id="PDNV01000016">
    <property type="protein sequence ID" value="PLC52147.1"/>
    <property type="molecule type" value="Genomic_DNA"/>
</dbReference>
<organism evidence="3 4">
    <name type="scientific">Pollutimonas nitritireducens</name>
    <dbReference type="NCBI Taxonomy" id="2045209"/>
    <lineage>
        <taxon>Bacteria</taxon>
        <taxon>Pseudomonadati</taxon>
        <taxon>Pseudomonadota</taxon>
        <taxon>Betaproteobacteria</taxon>
        <taxon>Burkholderiales</taxon>
        <taxon>Alcaligenaceae</taxon>
        <taxon>Pollutimonas</taxon>
    </lineage>
</organism>
<dbReference type="Proteomes" id="UP000234328">
    <property type="component" value="Unassembled WGS sequence"/>
</dbReference>
<dbReference type="OrthoDB" id="8678477at2"/>
<dbReference type="CDD" id="cd13578">
    <property type="entry name" value="PBP2_Bug27"/>
    <property type="match status" value="1"/>
</dbReference>
<protein>
    <submittedName>
        <fullName evidence="3">Uncharacterized protein</fullName>
    </submittedName>
</protein>
<accession>A0A2N4UAW9</accession>
<keyword evidence="4" id="KW-1185">Reference proteome</keyword>
<feature type="signal peptide" evidence="2">
    <location>
        <begin position="1"/>
        <end position="22"/>
    </location>
</feature>
<dbReference type="Gene3D" id="3.40.190.150">
    <property type="entry name" value="Bordetella uptake gene, domain 1"/>
    <property type="match status" value="1"/>
</dbReference>
<dbReference type="PIRSF" id="PIRSF017082">
    <property type="entry name" value="YflP"/>
    <property type="match status" value="1"/>
</dbReference>